<evidence type="ECO:0000313" key="2">
    <source>
        <dbReference type="Proteomes" id="UP000201571"/>
    </source>
</evidence>
<protein>
    <submittedName>
        <fullName evidence="1">38 k</fullName>
    </submittedName>
</protein>
<dbReference type="InterPro" id="IPR007827">
    <property type="entry name" value="DUF705"/>
</dbReference>
<organism evidence="1 2">
    <name type="scientific">Epinotia aporema granulovirus</name>
    <dbReference type="NCBI Taxonomy" id="166056"/>
    <lineage>
        <taxon>Viruses</taxon>
        <taxon>Viruses incertae sedis</taxon>
        <taxon>Naldaviricetes</taxon>
        <taxon>Lefavirales</taxon>
        <taxon>Baculoviridae</taxon>
        <taxon>Betabaculovirus</taxon>
        <taxon>Betabaculovirus epaporemae</taxon>
    </lineage>
</organism>
<dbReference type="CDD" id="cd01427">
    <property type="entry name" value="HAD_like"/>
    <property type="match status" value="1"/>
</dbReference>
<dbReference type="NCBIfam" id="TIGR01684">
    <property type="entry name" value="viral_ppase"/>
    <property type="match status" value="1"/>
</dbReference>
<dbReference type="GeneID" id="13842686"/>
<dbReference type="InterPro" id="IPR010033">
    <property type="entry name" value="HAD_SF_ppase_IIIC"/>
</dbReference>
<dbReference type="InterPro" id="IPR023214">
    <property type="entry name" value="HAD_sf"/>
</dbReference>
<keyword evidence="2" id="KW-1185">Reference proteome</keyword>
<dbReference type="Gene3D" id="3.40.50.1000">
    <property type="entry name" value="HAD superfamily/HAD-like"/>
    <property type="match status" value="1"/>
</dbReference>
<name>K4ER66_9BBAC</name>
<dbReference type="SUPFAM" id="SSF56784">
    <property type="entry name" value="HAD-like"/>
    <property type="match status" value="1"/>
</dbReference>
<dbReference type="InterPro" id="IPR036412">
    <property type="entry name" value="HAD-like_sf"/>
</dbReference>
<dbReference type="OrthoDB" id="4999at10239"/>
<dbReference type="RefSeq" id="YP_006908591.1">
    <property type="nucleotide sequence ID" value="NC_018875.1"/>
</dbReference>
<accession>K4ER66</accession>
<dbReference type="Proteomes" id="UP000201571">
    <property type="component" value="Segment"/>
</dbReference>
<dbReference type="NCBIfam" id="TIGR01681">
    <property type="entry name" value="HAD-SF-IIIC"/>
    <property type="match status" value="1"/>
</dbReference>
<proteinExistence type="predicted"/>
<evidence type="ECO:0000313" key="1">
    <source>
        <dbReference type="EMBL" id="AER41509.1"/>
    </source>
</evidence>
<dbReference type="KEGG" id="vg:13842686"/>
<sequence>MDWLILRNNWALVKKHILFLNNHAEMVGVSKKEMEQIEFVVFENNCQRFYTQYDTFSITSPNDMRHFRVLFKSKFKLPYLGHIFVQYGNPANYSLLKEWLVLYINEAKNLMYKTIYMEPPHVIVFDMDSTLITEEEEVRIRDPHIYEGLDELKKKNCILCLWSYGDREHVVHSLRKVNLSNYFNIILAEGRKSGEYNTEDQLDNKRDVYYKSTPFYLNVPNLINIPKSPRVVLYYLKKKGVQYIKSITLVDDLYDNDFNYDHFVHIHRCPVPVNDWHQWQHIILSFIDNYDFIYR</sequence>
<dbReference type="Pfam" id="PF05152">
    <property type="entry name" value="DUF705"/>
    <property type="match status" value="1"/>
</dbReference>
<dbReference type="EMBL" id="JN408834">
    <property type="protein sequence ID" value="AER41509.1"/>
    <property type="molecule type" value="Genomic_DNA"/>
</dbReference>
<reference evidence="1 2" key="1">
    <citation type="journal article" date="2012" name="BMC Genomics">
        <title>Genome of Epinotia aporema granulovirus (EpapGV), a polyorganotropic fast killing betabaculovirus with a novel thymidylate kinase gene.</title>
        <authorList>
            <person name="Ferrelli M.L."/>
            <person name="Salvador R."/>
            <person name="Biedma M.E."/>
            <person name="Berretta M.F."/>
            <person name="Haase S."/>
            <person name="Sciocco-Cap A."/>
            <person name="Ghiringhelli P.D."/>
            <person name="Romanowski V."/>
        </authorList>
    </citation>
    <scope>NUCLEOTIDE SEQUENCE [LARGE SCALE GENOMIC DNA]</scope>
</reference>